<organism evidence="20 21">
    <name type="scientific">Paracraurococcus ruber</name>
    <dbReference type="NCBI Taxonomy" id="77675"/>
    <lineage>
        <taxon>Bacteria</taxon>
        <taxon>Pseudomonadati</taxon>
        <taxon>Pseudomonadota</taxon>
        <taxon>Alphaproteobacteria</taxon>
        <taxon>Acetobacterales</taxon>
        <taxon>Roseomonadaceae</taxon>
        <taxon>Paracraurococcus</taxon>
    </lineage>
</organism>
<evidence type="ECO:0000256" key="5">
    <source>
        <dbReference type="ARBA" id="ARBA00022606"/>
    </source>
</evidence>
<dbReference type="SMART" id="SM00911">
    <property type="entry name" value="HWE_HK"/>
    <property type="match status" value="1"/>
</dbReference>
<dbReference type="PROSITE" id="PS50113">
    <property type="entry name" value="PAC"/>
    <property type="match status" value="1"/>
</dbReference>
<reference evidence="20 21" key="1">
    <citation type="journal article" date="2020" name="Microorganisms">
        <title>Osmotic Adaptation and Compatible Solute Biosynthesis of Phototrophic Bacteria as Revealed from Genome Analyses.</title>
        <authorList>
            <person name="Imhoff J.F."/>
            <person name="Rahn T."/>
            <person name="Kunzel S."/>
            <person name="Keller A."/>
            <person name="Neulinger S.C."/>
        </authorList>
    </citation>
    <scope>NUCLEOTIDE SEQUENCE [LARGE SCALE GENOMIC DNA]</scope>
    <source>
        <strain evidence="20 21">DSM 15382</strain>
    </source>
</reference>
<keyword evidence="17" id="KW-0472">Membrane</keyword>
<dbReference type="PANTHER" id="PTHR41523:SF8">
    <property type="entry name" value="ETHYLENE RESPONSE SENSOR PROTEIN"/>
    <property type="match status" value="1"/>
</dbReference>
<dbReference type="RefSeq" id="WP_133221801.1">
    <property type="nucleotide sequence ID" value="NZ_NRSG01000165.1"/>
</dbReference>
<dbReference type="EMBL" id="NRSG01000165">
    <property type="protein sequence ID" value="MBK1660308.1"/>
    <property type="molecule type" value="Genomic_DNA"/>
</dbReference>
<dbReference type="PROSITE" id="PS50112">
    <property type="entry name" value="PAS"/>
    <property type="match status" value="1"/>
</dbReference>
<dbReference type="InterPro" id="IPR000700">
    <property type="entry name" value="PAS-assoc_C"/>
</dbReference>
<dbReference type="InterPro" id="IPR000014">
    <property type="entry name" value="PAS"/>
</dbReference>
<evidence type="ECO:0000256" key="15">
    <source>
        <dbReference type="ARBA" id="ARBA00023170"/>
    </source>
</evidence>
<sequence>MGASTPGKSDSAGRPPPTAGRAAEGATLSATIRLLVVAVIILPVIVMGLSAWVAWRDAWRVAASDLQHTADAVAEYGSRVLSAHAVAAGRVDAVLRGLSDDDIRAGEAALNAELKSLIAEVPQAEAAFVISRDGRPLVSANVFPVPRDMPVAADRDFFLALRADGAPAIHVSRVYTGRLDNTLFFAVSRRRTRTGNPGVPPGGFDGLVNISIYPNRVAEGLRSLVARDGDALALIRGDGEILARSIGQTGPVRIAPETRFGAAAAAGAERALFTARSATDGERQYIALRRIEGWPVYAAANRPRAMIIAGWWSTVWQQLMVGVPATLALLGLALLLRRGQQGLAAANLSLEARVAERTARLAESEAEFRAIFESTIIGMAQSDPRSGRLLRVNRRFCEILGHEEAELLDGTTLGSLTHPEDRAANEAGFRAAMAGGGRYEAETRYLRKDGEAVWVAVHVAIVRGAADSRPRAVVAVVDISGRKRSEAQRILLSREVDHRAKNALAVVQAALRLTPRTDAETYARAVEGRVAALARAHTLLAQAKWEGAGLHELAAGELATFLVPGEAGAGRVALDGPALRLSATAVQALSMTLHELATNAVKYGALGADTGRLRLTWACDAAAGLLRIRWEESGGPPISAPPARRGFGSRVIEATVRDQLGGEALRHWRPEGLACDITVPLARVSGEDADRLAAE</sequence>
<evidence type="ECO:0000313" key="20">
    <source>
        <dbReference type="EMBL" id="MBK1660308.1"/>
    </source>
</evidence>
<evidence type="ECO:0000256" key="6">
    <source>
        <dbReference type="ARBA" id="ARBA00022630"/>
    </source>
</evidence>
<dbReference type="CDD" id="cd12915">
    <property type="entry name" value="PDC2_DGC_like"/>
    <property type="match status" value="1"/>
</dbReference>
<dbReference type="Gene3D" id="3.30.565.10">
    <property type="entry name" value="Histidine kinase-like ATPase, C-terminal domain"/>
    <property type="match status" value="1"/>
</dbReference>
<keyword evidence="17" id="KW-0812">Transmembrane</keyword>
<evidence type="ECO:0000256" key="1">
    <source>
        <dbReference type="ARBA" id="ARBA00000085"/>
    </source>
</evidence>
<keyword evidence="8" id="KW-0808">Transferase</keyword>
<keyword evidence="17" id="KW-1133">Transmembrane helix</keyword>
<comment type="catalytic activity">
    <reaction evidence="1">
        <text>ATP + protein L-histidine = ADP + protein N-phospho-L-histidine.</text>
        <dbReference type="EC" id="2.7.13.3"/>
    </reaction>
</comment>
<keyword evidence="12" id="KW-0067">ATP-binding</keyword>
<proteinExistence type="predicted"/>
<keyword evidence="9" id="KW-0677">Repeat</keyword>
<keyword evidence="15" id="KW-0675">Receptor</keyword>
<evidence type="ECO:0000256" key="16">
    <source>
        <dbReference type="SAM" id="MobiDB-lite"/>
    </source>
</evidence>
<keyword evidence="14" id="KW-0843">Virulence</keyword>
<evidence type="ECO:0000256" key="10">
    <source>
        <dbReference type="ARBA" id="ARBA00022741"/>
    </source>
</evidence>
<dbReference type="NCBIfam" id="TIGR00229">
    <property type="entry name" value="sensory_box"/>
    <property type="match status" value="1"/>
</dbReference>
<feature type="domain" description="PAS" evidence="18">
    <location>
        <begin position="364"/>
        <end position="436"/>
    </location>
</feature>
<gene>
    <name evidence="20" type="ORF">CKO45_18935</name>
</gene>
<dbReference type="CDD" id="cd00130">
    <property type="entry name" value="PAS"/>
    <property type="match status" value="1"/>
</dbReference>
<accession>A0ABS1D0H6</accession>
<keyword evidence="11" id="KW-0418">Kinase</keyword>
<keyword evidence="13" id="KW-0157">Chromophore</keyword>
<keyword evidence="4" id="KW-0597">Phosphoprotein</keyword>
<dbReference type="InterPro" id="IPR011102">
    <property type="entry name" value="Sig_transdc_His_kinase_HWE"/>
</dbReference>
<evidence type="ECO:0000256" key="9">
    <source>
        <dbReference type="ARBA" id="ARBA00022737"/>
    </source>
</evidence>
<protein>
    <recommendedName>
        <fullName evidence="2">histidine kinase</fullName>
        <ecNumber evidence="2">2.7.13.3</ecNumber>
    </recommendedName>
</protein>
<dbReference type="Proteomes" id="UP000697995">
    <property type="component" value="Unassembled WGS sequence"/>
</dbReference>
<dbReference type="Gene3D" id="3.30.450.20">
    <property type="entry name" value="PAS domain"/>
    <property type="match status" value="3"/>
</dbReference>
<dbReference type="InterPro" id="IPR036890">
    <property type="entry name" value="HATPase_C_sf"/>
</dbReference>
<name>A0ABS1D0H6_9PROT</name>
<evidence type="ECO:0000256" key="2">
    <source>
        <dbReference type="ARBA" id="ARBA00012438"/>
    </source>
</evidence>
<feature type="domain" description="PAC" evidence="19">
    <location>
        <begin position="439"/>
        <end position="491"/>
    </location>
</feature>
<evidence type="ECO:0000256" key="4">
    <source>
        <dbReference type="ARBA" id="ARBA00022553"/>
    </source>
</evidence>
<dbReference type="Pfam" id="PF07536">
    <property type="entry name" value="HWE_HK"/>
    <property type="match status" value="1"/>
</dbReference>
<evidence type="ECO:0000256" key="7">
    <source>
        <dbReference type="ARBA" id="ARBA00022643"/>
    </source>
</evidence>
<dbReference type="SMART" id="SM00086">
    <property type="entry name" value="PAC"/>
    <property type="match status" value="1"/>
</dbReference>
<keyword evidence="5" id="KW-0716">Sensory transduction</keyword>
<dbReference type="Pfam" id="PF08447">
    <property type="entry name" value="PAS_3"/>
    <property type="match status" value="1"/>
</dbReference>
<dbReference type="InterPro" id="IPR013655">
    <property type="entry name" value="PAS_fold_3"/>
</dbReference>
<evidence type="ECO:0000313" key="21">
    <source>
        <dbReference type="Proteomes" id="UP000697995"/>
    </source>
</evidence>
<dbReference type="InterPro" id="IPR001610">
    <property type="entry name" value="PAC"/>
</dbReference>
<feature type="region of interest" description="Disordered" evidence="16">
    <location>
        <begin position="1"/>
        <end position="22"/>
    </location>
</feature>
<keyword evidence="6" id="KW-0285">Flavoprotein</keyword>
<evidence type="ECO:0000259" key="19">
    <source>
        <dbReference type="PROSITE" id="PS50113"/>
    </source>
</evidence>
<feature type="transmembrane region" description="Helical" evidence="17">
    <location>
        <begin position="34"/>
        <end position="55"/>
    </location>
</feature>
<dbReference type="InterPro" id="IPR035965">
    <property type="entry name" value="PAS-like_dom_sf"/>
</dbReference>
<evidence type="ECO:0000256" key="11">
    <source>
        <dbReference type="ARBA" id="ARBA00022777"/>
    </source>
</evidence>
<dbReference type="CDD" id="cd12914">
    <property type="entry name" value="PDC1_DGC_like"/>
    <property type="match status" value="1"/>
</dbReference>
<keyword evidence="3" id="KW-0600">Photoreceptor protein</keyword>
<keyword evidence="7" id="KW-0288">FMN</keyword>
<dbReference type="SMART" id="SM00091">
    <property type="entry name" value="PAS"/>
    <property type="match status" value="1"/>
</dbReference>
<keyword evidence="21" id="KW-1185">Reference proteome</keyword>
<evidence type="ECO:0000256" key="3">
    <source>
        <dbReference type="ARBA" id="ARBA00022543"/>
    </source>
</evidence>
<comment type="caution">
    <text evidence="20">The sequence shown here is derived from an EMBL/GenBank/DDBJ whole genome shotgun (WGS) entry which is preliminary data.</text>
</comment>
<evidence type="ECO:0000256" key="13">
    <source>
        <dbReference type="ARBA" id="ARBA00022991"/>
    </source>
</evidence>
<dbReference type="PANTHER" id="PTHR41523">
    <property type="entry name" value="TWO-COMPONENT SYSTEM SENSOR PROTEIN"/>
    <property type="match status" value="1"/>
</dbReference>
<evidence type="ECO:0000256" key="12">
    <source>
        <dbReference type="ARBA" id="ARBA00022840"/>
    </source>
</evidence>
<evidence type="ECO:0000256" key="17">
    <source>
        <dbReference type="SAM" id="Phobius"/>
    </source>
</evidence>
<evidence type="ECO:0000256" key="14">
    <source>
        <dbReference type="ARBA" id="ARBA00023026"/>
    </source>
</evidence>
<dbReference type="EC" id="2.7.13.3" evidence="2"/>
<dbReference type="SUPFAM" id="SSF55785">
    <property type="entry name" value="PYP-like sensor domain (PAS domain)"/>
    <property type="match status" value="1"/>
</dbReference>
<evidence type="ECO:0000259" key="18">
    <source>
        <dbReference type="PROSITE" id="PS50112"/>
    </source>
</evidence>
<evidence type="ECO:0000256" key="8">
    <source>
        <dbReference type="ARBA" id="ARBA00022679"/>
    </source>
</evidence>
<keyword evidence="10" id="KW-0547">Nucleotide-binding</keyword>